<dbReference type="EMBL" id="CM011686">
    <property type="protein sequence ID" value="TMS11570.1"/>
    <property type="molecule type" value="Genomic_DNA"/>
</dbReference>
<comment type="caution">
    <text evidence="1">The sequence shown here is derived from an EMBL/GenBank/DDBJ whole genome shotgun (WGS) entry which is preliminary data.</text>
</comment>
<reference evidence="1" key="1">
    <citation type="submission" date="2018-11" db="EMBL/GenBank/DDBJ databases">
        <title>The sequence and de novo assembly of Larimichthys crocea genome using PacBio and Hi-C technologies.</title>
        <authorList>
            <person name="Xu P."/>
            <person name="Chen B."/>
            <person name="Zhou Z."/>
            <person name="Ke Q."/>
            <person name="Wu Y."/>
            <person name="Bai H."/>
            <person name="Pu F."/>
        </authorList>
    </citation>
    <scope>NUCLEOTIDE SEQUENCE</scope>
    <source>
        <tissue evidence="1">Muscle</tissue>
    </source>
</reference>
<evidence type="ECO:0000313" key="1">
    <source>
        <dbReference type="EMBL" id="TMS11570.1"/>
    </source>
</evidence>
<keyword evidence="2" id="KW-1185">Reference proteome</keyword>
<organism evidence="1 2">
    <name type="scientific">Larimichthys crocea</name>
    <name type="common">Large yellow croaker</name>
    <name type="synonym">Pseudosciaena crocea</name>
    <dbReference type="NCBI Taxonomy" id="215358"/>
    <lineage>
        <taxon>Eukaryota</taxon>
        <taxon>Metazoa</taxon>
        <taxon>Chordata</taxon>
        <taxon>Craniata</taxon>
        <taxon>Vertebrata</taxon>
        <taxon>Euteleostomi</taxon>
        <taxon>Actinopterygii</taxon>
        <taxon>Neopterygii</taxon>
        <taxon>Teleostei</taxon>
        <taxon>Neoteleostei</taxon>
        <taxon>Acanthomorphata</taxon>
        <taxon>Eupercaria</taxon>
        <taxon>Sciaenidae</taxon>
        <taxon>Larimichthys</taxon>
    </lineage>
</organism>
<dbReference type="Proteomes" id="UP000793456">
    <property type="component" value="Chromosome XIII"/>
</dbReference>
<gene>
    <name evidence="1" type="ORF">E3U43_018961</name>
</gene>
<accession>A0ACD3QWR3</accession>
<proteinExistence type="predicted"/>
<evidence type="ECO:0000313" key="2">
    <source>
        <dbReference type="Proteomes" id="UP000793456"/>
    </source>
</evidence>
<name>A0ACD3QWR3_LARCR</name>
<protein>
    <submittedName>
        <fullName evidence="1">Uncharacterized protein</fullName>
    </submittedName>
</protein>
<sequence>MIPLPNLLISHQRVEEEGGGGGGFELDLGDALGPDPTPKPTEKPPKSGGGDGFGLDLEDALGPGKPVESLSEVNLMYGSDGVNEYVFTLYPQTPNPNPKPADDLPKSGGGGGGGNFDDSDLFGVSDGDYKPEGGKKRAGGAEDPGYNQGGADQPQEAGGGQIAAIVSAVGVAIMGAASSYFAYQKKKLCFKIQGGQDPESGKGYNDNQSNPQSDPQDGNIDAENRSNPAHSLAGQAFVTLATTDSYCMGATVVGKSLRRHGTTRSIAVMVSPERLRTVKSFYLIRLALENVFDEVIMVDVMDSEDRLHLSLLGRPELGVTFTKIHCWTLTQYSKCVFLDADTLVLCNVDELFERDELSAAPDPGWPDCFNSGVFVFRPSLRTHASILDHALQHGSFDGGDQGLLNSFFSSWPLEDISKHLPFVYNLSGSSFYSYLPAFQQFGHNAKIVHFLGAMKPWSSGSQKGEQFSQDSEKPQQIQEREAKMPFRETLDGSSSLLPHFSTPSERLHSLSEPETCSHTDTIPLEEESRTPEETEIQDTPLGAEGVEVSGEASDTGTHPQKAADTETERLEHRRLWEAGQVDYMGRDAFDNIQRMLDRFLDL</sequence>